<evidence type="ECO:0000313" key="2">
    <source>
        <dbReference type="Proteomes" id="UP000499080"/>
    </source>
</evidence>
<proteinExistence type="predicted"/>
<gene>
    <name evidence="1" type="ORF">AVEN_113968_1</name>
</gene>
<reference evidence="1 2" key="1">
    <citation type="journal article" date="2019" name="Sci. Rep.">
        <title>Orb-weaving spider Araneus ventricosus genome elucidates the spidroin gene catalogue.</title>
        <authorList>
            <person name="Kono N."/>
            <person name="Nakamura H."/>
            <person name="Ohtoshi R."/>
            <person name="Moran D.A.P."/>
            <person name="Shinohara A."/>
            <person name="Yoshida Y."/>
            <person name="Fujiwara M."/>
            <person name="Mori M."/>
            <person name="Tomita M."/>
            <person name="Arakawa K."/>
        </authorList>
    </citation>
    <scope>NUCLEOTIDE SEQUENCE [LARGE SCALE GENOMIC DNA]</scope>
</reference>
<protein>
    <submittedName>
        <fullName evidence="1">Uncharacterized protein</fullName>
    </submittedName>
</protein>
<dbReference type="Proteomes" id="UP000499080">
    <property type="component" value="Unassembled WGS sequence"/>
</dbReference>
<dbReference type="AlphaFoldDB" id="A0A4Y2MRK4"/>
<evidence type="ECO:0000313" key="1">
    <source>
        <dbReference type="EMBL" id="GBN29189.1"/>
    </source>
</evidence>
<name>A0A4Y2MRK4_ARAVE</name>
<accession>A0A4Y2MRK4</accession>
<dbReference type="EMBL" id="BGPR01007747">
    <property type="protein sequence ID" value="GBN29189.1"/>
    <property type="molecule type" value="Genomic_DNA"/>
</dbReference>
<organism evidence="1 2">
    <name type="scientific">Araneus ventricosus</name>
    <name type="common">Orbweaver spider</name>
    <name type="synonym">Epeira ventricosa</name>
    <dbReference type="NCBI Taxonomy" id="182803"/>
    <lineage>
        <taxon>Eukaryota</taxon>
        <taxon>Metazoa</taxon>
        <taxon>Ecdysozoa</taxon>
        <taxon>Arthropoda</taxon>
        <taxon>Chelicerata</taxon>
        <taxon>Arachnida</taxon>
        <taxon>Araneae</taxon>
        <taxon>Araneomorphae</taxon>
        <taxon>Entelegynae</taxon>
        <taxon>Araneoidea</taxon>
        <taxon>Araneidae</taxon>
        <taxon>Araneus</taxon>
    </lineage>
</organism>
<sequence length="240" mass="27251">MREYLWFVLDPEITCNKHIDLLLTKAKKRLNILKFISGCDWGADAGTLRTTYVSLIRPILEYVYHVYQVVSDTNLNKLERVQLSVALIVTGLRGSTPADIVFYEADLQPLRLRSTPNFTKYFSQLLNYNNQHLTANFLRSWQNNQRLKKSSPLGHALKMDALHSLVEFNSLKPIASPLDSLPGVFFHTELLTHTNKSSQDPEYLRQAALEVVNNIPIEATLIYTDGSKNEIGRTGSGRVC</sequence>
<comment type="caution">
    <text evidence="1">The sequence shown here is derived from an EMBL/GenBank/DDBJ whole genome shotgun (WGS) entry which is preliminary data.</text>
</comment>
<keyword evidence="2" id="KW-1185">Reference proteome</keyword>
<dbReference type="OrthoDB" id="6432631at2759"/>